<dbReference type="InterPro" id="IPR019013">
    <property type="entry name" value="Vma21"/>
</dbReference>
<evidence type="ECO:0000256" key="3">
    <source>
        <dbReference type="ARBA" id="ARBA00022989"/>
    </source>
</evidence>
<sequence>MEPMDEKKLRALQMLEPPGLGKGPAVLATLWNLMLITAAMISLPICFYSASKTYLFEGLLGLSTVDSYFYSGIVAIFSVHGVLVLFVYMAWNDGIRHWQEASKLA</sequence>
<dbReference type="AlphaFoldDB" id="A0A7N4PUN0"/>
<keyword evidence="4 6" id="KW-0472">Membrane</keyword>
<dbReference type="GO" id="GO:0031410">
    <property type="term" value="C:cytoplasmic vesicle"/>
    <property type="evidence" value="ECO:0007669"/>
    <property type="project" value="UniProtKB-KW"/>
</dbReference>
<organism evidence="7 8">
    <name type="scientific">Sarcophilus harrisii</name>
    <name type="common">Tasmanian devil</name>
    <name type="synonym">Sarcophilus laniarius</name>
    <dbReference type="NCBI Taxonomy" id="9305"/>
    <lineage>
        <taxon>Eukaryota</taxon>
        <taxon>Metazoa</taxon>
        <taxon>Chordata</taxon>
        <taxon>Craniata</taxon>
        <taxon>Vertebrata</taxon>
        <taxon>Euteleostomi</taxon>
        <taxon>Mammalia</taxon>
        <taxon>Metatheria</taxon>
        <taxon>Dasyuromorphia</taxon>
        <taxon>Dasyuridae</taxon>
        <taxon>Sarcophilus</taxon>
    </lineage>
</organism>
<evidence type="ECO:0000256" key="4">
    <source>
        <dbReference type="ARBA" id="ARBA00023136"/>
    </source>
</evidence>
<accession>A0A7N4PUN0</accession>
<dbReference type="GO" id="GO:0070072">
    <property type="term" value="P:vacuolar proton-transporting V-type ATPase complex assembly"/>
    <property type="evidence" value="ECO:0007669"/>
    <property type="project" value="InterPro"/>
</dbReference>
<reference evidence="7" key="2">
    <citation type="submission" date="2025-08" db="UniProtKB">
        <authorList>
            <consortium name="Ensembl"/>
        </authorList>
    </citation>
    <scope>IDENTIFICATION</scope>
</reference>
<reference evidence="7 8" key="1">
    <citation type="journal article" date="2011" name="Proc. Natl. Acad. Sci. U.S.A.">
        <title>Genetic diversity and population structure of the endangered marsupial Sarcophilus harrisii (Tasmanian devil).</title>
        <authorList>
            <person name="Miller W."/>
            <person name="Hayes V.M."/>
            <person name="Ratan A."/>
            <person name="Petersen D.C."/>
            <person name="Wittekindt N.E."/>
            <person name="Miller J."/>
            <person name="Walenz B."/>
            <person name="Knight J."/>
            <person name="Qi J."/>
            <person name="Zhao F."/>
            <person name="Wang Q."/>
            <person name="Bedoya-Reina O.C."/>
            <person name="Katiyar N."/>
            <person name="Tomsho L.P."/>
            <person name="Kasson L.M."/>
            <person name="Hardie R.A."/>
            <person name="Woodbridge P."/>
            <person name="Tindall E.A."/>
            <person name="Bertelsen M.F."/>
            <person name="Dixon D."/>
            <person name="Pyecroft S."/>
            <person name="Helgen K.M."/>
            <person name="Lesk A.M."/>
            <person name="Pringle T.H."/>
            <person name="Patterson N."/>
            <person name="Zhang Y."/>
            <person name="Kreiss A."/>
            <person name="Woods G.M."/>
            <person name="Jones M.E."/>
            <person name="Schuster S.C."/>
        </authorList>
    </citation>
    <scope>NUCLEOTIDE SEQUENCE [LARGE SCALE GENOMIC DNA]</scope>
</reference>
<name>A0A7N4PUN0_SARHA</name>
<reference evidence="7" key="3">
    <citation type="submission" date="2025-09" db="UniProtKB">
        <authorList>
            <consortium name="Ensembl"/>
        </authorList>
    </citation>
    <scope>IDENTIFICATION</scope>
</reference>
<keyword evidence="3 6" id="KW-1133">Transmembrane helix</keyword>
<feature type="transmembrane region" description="Helical" evidence="6">
    <location>
        <begin position="70"/>
        <end position="91"/>
    </location>
</feature>
<evidence type="ECO:0000313" key="8">
    <source>
        <dbReference type="Proteomes" id="UP000007648"/>
    </source>
</evidence>
<evidence type="ECO:0000256" key="1">
    <source>
        <dbReference type="ARBA" id="ARBA00022692"/>
    </source>
</evidence>
<protein>
    <recommendedName>
        <fullName evidence="9">Vacuolar ATPase assembly integral membrane protein VMA21</fullName>
    </recommendedName>
</protein>
<keyword evidence="8" id="KW-1185">Reference proteome</keyword>
<evidence type="ECO:0000313" key="7">
    <source>
        <dbReference type="Ensembl" id="ENSSHAP00000043777.1"/>
    </source>
</evidence>
<dbReference type="Pfam" id="PF09446">
    <property type="entry name" value="VMA21"/>
    <property type="match status" value="1"/>
</dbReference>
<evidence type="ECO:0000256" key="6">
    <source>
        <dbReference type="SAM" id="Phobius"/>
    </source>
</evidence>
<dbReference type="GO" id="GO:0005789">
    <property type="term" value="C:endoplasmic reticulum membrane"/>
    <property type="evidence" value="ECO:0007669"/>
    <property type="project" value="TreeGrafter"/>
</dbReference>
<dbReference type="Proteomes" id="UP000007648">
    <property type="component" value="Unassembled WGS sequence"/>
</dbReference>
<keyword evidence="1 6" id="KW-0812">Transmembrane</keyword>
<dbReference type="InParanoid" id="A0A7N4PUN0"/>
<keyword evidence="5" id="KW-0968">Cytoplasmic vesicle</keyword>
<feature type="transmembrane region" description="Helical" evidence="6">
    <location>
        <begin position="30"/>
        <end position="50"/>
    </location>
</feature>
<dbReference type="GeneTree" id="ENSGT00940000166688"/>
<evidence type="ECO:0008006" key="9">
    <source>
        <dbReference type="Google" id="ProtNLM"/>
    </source>
</evidence>
<dbReference type="Ensembl" id="ENSSHAT00000031644.1">
    <property type="protein sequence ID" value="ENSSHAP00000043777.1"/>
    <property type="gene ID" value="ENSSHAG00000023102.1"/>
</dbReference>
<dbReference type="PANTHER" id="PTHR31792:SF3">
    <property type="entry name" value="VACUOLAR ATPASE ASSEMBLY INTEGRAL MEMBRANE PROTEIN VMA21"/>
    <property type="match status" value="1"/>
</dbReference>
<evidence type="ECO:0000256" key="2">
    <source>
        <dbReference type="ARBA" id="ARBA00022824"/>
    </source>
</evidence>
<evidence type="ECO:0000256" key="5">
    <source>
        <dbReference type="ARBA" id="ARBA00023329"/>
    </source>
</evidence>
<keyword evidence="2" id="KW-0256">Endoplasmic reticulum</keyword>
<proteinExistence type="predicted"/>
<dbReference type="PANTHER" id="PTHR31792">
    <property type="entry name" value="VACUOLAR ATPASE ASSEMBLY INTEGRAL MEMBRANE PROTEIN VMA21"/>
    <property type="match status" value="1"/>
</dbReference>